<sequence>MEQGKHTRALAAEIRAERAASGLTQAQLADKAGINYETLKLLLKGTRPINISQIVQLAQAFDISPADLVERAMDRASRMSDGSTTPSTENKSDVDPRGMSAGQLDQLRQGDVALAAHPNDPESEQDEQYQ</sequence>
<dbReference type="CDD" id="cd00093">
    <property type="entry name" value="HTH_XRE"/>
    <property type="match status" value="1"/>
</dbReference>
<name>A0ABT8KGZ1_9MICO</name>
<protein>
    <submittedName>
        <fullName evidence="3">Helix-turn-helix transcriptional regulator</fullName>
    </submittedName>
</protein>
<proteinExistence type="predicted"/>
<dbReference type="RefSeq" id="WP_301209632.1">
    <property type="nucleotide sequence ID" value="NZ_JAROCF010000002.1"/>
</dbReference>
<reference evidence="3" key="1">
    <citation type="submission" date="2023-06" db="EMBL/GenBank/DDBJ databases">
        <title>MT1 and MT2 Draft Genomes of Novel Species.</title>
        <authorList>
            <person name="Venkateswaran K."/>
        </authorList>
    </citation>
    <scope>NUCLEOTIDE SEQUENCE</scope>
    <source>
        <strain evidence="3">F6_8S_P_1B</strain>
    </source>
</reference>
<organism evidence="3 4">
    <name type="scientific">Leifsonia williamsii</name>
    <dbReference type="NCBI Taxonomy" id="3035919"/>
    <lineage>
        <taxon>Bacteria</taxon>
        <taxon>Bacillati</taxon>
        <taxon>Actinomycetota</taxon>
        <taxon>Actinomycetes</taxon>
        <taxon>Micrococcales</taxon>
        <taxon>Microbacteriaceae</taxon>
        <taxon>Leifsonia</taxon>
    </lineage>
</organism>
<evidence type="ECO:0000313" key="3">
    <source>
        <dbReference type="EMBL" id="MDN4616452.1"/>
    </source>
</evidence>
<dbReference type="InterPro" id="IPR010982">
    <property type="entry name" value="Lambda_DNA-bd_dom_sf"/>
</dbReference>
<dbReference type="PROSITE" id="PS50943">
    <property type="entry name" value="HTH_CROC1"/>
    <property type="match status" value="1"/>
</dbReference>
<feature type="domain" description="HTH cro/C1-type" evidence="2">
    <location>
        <begin position="14"/>
        <end position="68"/>
    </location>
</feature>
<evidence type="ECO:0000313" key="4">
    <source>
        <dbReference type="Proteomes" id="UP001174208"/>
    </source>
</evidence>
<dbReference type="SUPFAM" id="SSF47413">
    <property type="entry name" value="lambda repressor-like DNA-binding domains"/>
    <property type="match status" value="1"/>
</dbReference>
<feature type="compositionally biased region" description="Polar residues" evidence="1">
    <location>
        <begin position="80"/>
        <end position="89"/>
    </location>
</feature>
<dbReference type="Proteomes" id="UP001174208">
    <property type="component" value="Unassembled WGS sequence"/>
</dbReference>
<keyword evidence="4" id="KW-1185">Reference proteome</keyword>
<evidence type="ECO:0000259" key="2">
    <source>
        <dbReference type="PROSITE" id="PS50943"/>
    </source>
</evidence>
<feature type="region of interest" description="Disordered" evidence="1">
    <location>
        <begin position="72"/>
        <end position="130"/>
    </location>
</feature>
<dbReference type="Gene3D" id="1.10.260.40">
    <property type="entry name" value="lambda repressor-like DNA-binding domains"/>
    <property type="match status" value="1"/>
</dbReference>
<comment type="caution">
    <text evidence="3">The sequence shown here is derived from an EMBL/GenBank/DDBJ whole genome shotgun (WGS) entry which is preliminary data.</text>
</comment>
<dbReference type="Pfam" id="PF01381">
    <property type="entry name" value="HTH_3"/>
    <property type="match status" value="1"/>
</dbReference>
<accession>A0ABT8KGZ1</accession>
<evidence type="ECO:0000256" key="1">
    <source>
        <dbReference type="SAM" id="MobiDB-lite"/>
    </source>
</evidence>
<dbReference type="InterPro" id="IPR001387">
    <property type="entry name" value="Cro/C1-type_HTH"/>
</dbReference>
<feature type="compositionally biased region" description="Acidic residues" evidence="1">
    <location>
        <begin position="121"/>
        <end position="130"/>
    </location>
</feature>
<dbReference type="EMBL" id="JAROCF010000002">
    <property type="protein sequence ID" value="MDN4616452.1"/>
    <property type="molecule type" value="Genomic_DNA"/>
</dbReference>
<gene>
    <name evidence="3" type="ORF">P5G50_18545</name>
</gene>
<dbReference type="SMART" id="SM00530">
    <property type="entry name" value="HTH_XRE"/>
    <property type="match status" value="1"/>
</dbReference>